<proteinExistence type="predicted"/>
<gene>
    <name evidence="1" type="ORF">CEP54_012022</name>
</gene>
<reference evidence="1 2" key="1">
    <citation type="submission" date="2017-06" db="EMBL/GenBank/DDBJ databases">
        <title>Comparative genomic analysis of Ambrosia Fusariam Clade fungi.</title>
        <authorList>
            <person name="Stajich J.E."/>
            <person name="Carrillo J."/>
            <person name="Kijimoto T."/>
            <person name="Eskalen A."/>
            <person name="O'Donnell K."/>
            <person name="Kasson M."/>
        </authorList>
    </citation>
    <scope>NUCLEOTIDE SEQUENCE [LARGE SCALE GENOMIC DNA]</scope>
    <source>
        <strain evidence="1 2">NRRL62584</strain>
    </source>
</reference>
<dbReference type="Proteomes" id="UP000288168">
    <property type="component" value="Unassembled WGS sequence"/>
</dbReference>
<evidence type="ECO:0000313" key="1">
    <source>
        <dbReference type="EMBL" id="RSL50267.1"/>
    </source>
</evidence>
<evidence type="ECO:0000313" key="2">
    <source>
        <dbReference type="Proteomes" id="UP000288168"/>
    </source>
</evidence>
<organism evidence="1 2">
    <name type="scientific">Fusarium duplospermum</name>
    <dbReference type="NCBI Taxonomy" id="1325734"/>
    <lineage>
        <taxon>Eukaryota</taxon>
        <taxon>Fungi</taxon>
        <taxon>Dikarya</taxon>
        <taxon>Ascomycota</taxon>
        <taxon>Pezizomycotina</taxon>
        <taxon>Sordariomycetes</taxon>
        <taxon>Hypocreomycetidae</taxon>
        <taxon>Hypocreales</taxon>
        <taxon>Nectriaceae</taxon>
        <taxon>Fusarium</taxon>
        <taxon>Fusarium solani species complex</taxon>
    </lineage>
</organism>
<protein>
    <submittedName>
        <fullName evidence="1">Uncharacterized protein</fullName>
    </submittedName>
</protein>
<keyword evidence="2" id="KW-1185">Reference proteome</keyword>
<accession>A0A428PB73</accession>
<comment type="caution">
    <text evidence="1">The sequence shown here is derived from an EMBL/GenBank/DDBJ whole genome shotgun (WGS) entry which is preliminary data.</text>
</comment>
<dbReference type="AlphaFoldDB" id="A0A428PB73"/>
<dbReference type="EMBL" id="NKCI01000166">
    <property type="protein sequence ID" value="RSL50267.1"/>
    <property type="molecule type" value="Genomic_DNA"/>
</dbReference>
<sequence>MKDIRPLDRGIRLPPGQFEGALRSIASALRHGSESGTVIPNIPSSEDDFQLRRLLTAARPLLGSLP</sequence>
<name>A0A428PB73_9HYPO</name>